<dbReference type="Proteomes" id="UP000293142">
    <property type="component" value="Unassembled WGS sequence"/>
</dbReference>
<evidence type="ECO:0000313" key="2">
    <source>
        <dbReference type="Proteomes" id="UP000293142"/>
    </source>
</evidence>
<protein>
    <submittedName>
        <fullName evidence="1">Uncharacterized protein</fullName>
    </submittedName>
</protein>
<sequence>MPKKEKRPFANSEERMQSYEYAYCWESAGSLSGTSPSRSSEIREPSRQSPHIQWFPLLPCPSVLPQLPQVIIKFPSIVRTDMVVLLE</sequence>
<dbReference type="EMBL" id="SIRE01000002">
    <property type="protein sequence ID" value="TBL81610.1"/>
    <property type="molecule type" value="Genomic_DNA"/>
</dbReference>
<keyword evidence="2" id="KW-1185">Reference proteome</keyword>
<name>A0A4Q9DZN5_9BACL</name>
<comment type="caution">
    <text evidence="1">The sequence shown here is derived from an EMBL/GenBank/DDBJ whole genome shotgun (WGS) entry which is preliminary data.</text>
</comment>
<dbReference type="AlphaFoldDB" id="A0A4Q9DZN5"/>
<organism evidence="1 2">
    <name type="scientific">Paenibacillus thalictri</name>
    <dbReference type="NCBI Taxonomy" id="2527873"/>
    <lineage>
        <taxon>Bacteria</taxon>
        <taxon>Bacillati</taxon>
        <taxon>Bacillota</taxon>
        <taxon>Bacilli</taxon>
        <taxon>Bacillales</taxon>
        <taxon>Paenibacillaceae</taxon>
        <taxon>Paenibacillus</taxon>
    </lineage>
</organism>
<dbReference type="RefSeq" id="WP_131011397.1">
    <property type="nucleotide sequence ID" value="NZ_SIRE01000002.1"/>
</dbReference>
<evidence type="ECO:0000313" key="1">
    <source>
        <dbReference type="EMBL" id="TBL81610.1"/>
    </source>
</evidence>
<accession>A0A4Q9DZN5</accession>
<proteinExistence type="predicted"/>
<gene>
    <name evidence="1" type="ORF">EYB31_00985</name>
</gene>
<reference evidence="1 2" key="1">
    <citation type="submission" date="2019-02" db="EMBL/GenBank/DDBJ databases">
        <title>Paenibacillus sp. nov., isolated from surface-sterilized tissue of Thalictrum simplex L.</title>
        <authorList>
            <person name="Tuo L."/>
        </authorList>
    </citation>
    <scope>NUCLEOTIDE SEQUENCE [LARGE SCALE GENOMIC DNA]</scope>
    <source>
        <strain evidence="1 2">N2SHLJ1</strain>
    </source>
</reference>